<protein>
    <recommendedName>
        <fullName evidence="4">XkdX family protein</fullName>
    </recommendedName>
</protein>
<comment type="caution">
    <text evidence="2">The sequence shown here is derived from an EMBL/GenBank/DDBJ whole genome shotgun (WGS) entry which is preliminary data.</text>
</comment>
<proteinExistence type="predicted"/>
<reference evidence="2 3" key="1">
    <citation type="journal article" date="2014" name="Syst. Appl. Microbiol.">
        <title>Genomic insights into the taxonomic status of the three subspecies of Bacillus subtilis.</title>
        <authorList>
            <person name="Yi H."/>
            <person name="Chun J."/>
            <person name="Cha C.J."/>
        </authorList>
    </citation>
    <scope>NUCLEOTIDE SEQUENCE [LARGE SCALE GENOMIC DNA]</scope>
    <source>
        <strain evidence="2 3">KCTC 13429</strain>
    </source>
</reference>
<organism evidence="2 3">
    <name type="scientific">Bacillus inaquosorum KCTC 13429</name>
    <dbReference type="NCBI Taxonomy" id="1236548"/>
    <lineage>
        <taxon>Bacteria</taxon>
        <taxon>Bacillati</taxon>
        <taxon>Bacillota</taxon>
        <taxon>Bacilli</taxon>
        <taxon>Bacillales</taxon>
        <taxon>Bacillaceae</taxon>
        <taxon>Bacillus</taxon>
    </lineage>
</organism>
<dbReference type="RefSeq" id="WP_003237380.1">
    <property type="nucleotide sequence ID" value="NZ_AMXN01000002.1"/>
</dbReference>
<dbReference type="NCBIfam" id="TIGR01669">
    <property type="entry name" value="phage_XkdX"/>
    <property type="match status" value="1"/>
</dbReference>
<evidence type="ECO:0000313" key="2">
    <source>
        <dbReference type="EMBL" id="ELS62176.1"/>
    </source>
</evidence>
<sequence>MEWFKCIQYCYSWKAYNDEDVAKYVELGKITDIQYKEITGKEYPFPSDVPSGETDEPAGVELNKEG</sequence>
<dbReference type="Pfam" id="PF09693">
    <property type="entry name" value="Phage_XkdX"/>
    <property type="match status" value="1"/>
</dbReference>
<accession>A0A9W5PE07</accession>
<feature type="region of interest" description="Disordered" evidence="1">
    <location>
        <begin position="44"/>
        <end position="66"/>
    </location>
</feature>
<evidence type="ECO:0008006" key="4">
    <source>
        <dbReference type="Google" id="ProtNLM"/>
    </source>
</evidence>
<dbReference type="Proteomes" id="UP000011182">
    <property type="component" value="Unassembled WGS sequence"/>
</dbReference>
<evidence type="ECO:0000313" key="3">
    <source>
        <dbReference type="Proteomes" id="UP000011182"/>
    </source>
</evidence>
<gene>
    <name evidence="2" type="ORF">BSI_12550</name>
</gene>
<dbReference type="AlphaFoldDB" id="A0A9W5PE07"/>
<name>A0A9W5PE07_9BACI</name>
<keyword evidence="3" id="KW-1185">Reference proteome</keyword>
<dbReference type="EMBL" id="AMXN01000002">
    <property type="protein sequence ID" value="ELS62176.1"/>
    <property type="molecule type" value="Genomic_DNA"/>
</dbReference>
<evidence type="ECO:0000256" key="1">
    <source>
        <dbReference type="SAM" id="MobiDB-lite"/>
    </source>
</evidence>
<dbReference type="InterPro" id="IPR010022">
    <property type="entry name" value="XkdX"/>
</dbReference>